<dbReference type="Pfam" id="PF04149">
    <property type="entry name" value="DUF397"/>
    <property type="match status" value="1"/>
</dbReference>
<organism evidence="2 3">
    <name type="scientific">Hamadaea flava</name>
    <dbReference type="NCBI Taxonomy" id="1742688"/>
    <lineage>
        <taxon>Bacteria</taxon>
        <taxon>Bacillati</taxon>
        <taxon>Actinomycetota</taxon>
        <taxon>Actinomycetes</taxon>
        <taxon>Micromonosporales</taxon>
        <taxon>Micromonosporaceae</taxon>
        <taxon>Hamadaea</taxon>
    </lineage>
</organism>
<sequence>MVELRAAVWRRSTKCESGSCVEVADLDENVGLRNSTRPEIAIAFSVETWRDFIAGVRAGEFDQPSA</sequence>
<dbReference type="InterPro" id="IPR007278">
    <property type="entry name" value="DUF397"/>
</dbReference>
<proteinExistence type="predicted"/>
<dbReference type="RefSeq" id="WP_253757206.1">
    <property type="nucleotide sequence ID" value="NZ_JAMZDZ010000001.1"/>
</dbReference>
<name>A0ABV8LJX7_9ACTN</name>
<evidence type="ECO:0000313" key="2">
    <source>
        <dbReference type="EMBL" id="MFC4130793.1"/>
    </source>
</evidence>
<dbReference type="Proteomes" id="UP001595816">
    <property type="component" value="Unassembled WGS sequence"/>
</dbReference>
<protein>
    <submittedName>
        <fullName evidence="2">DUF397 domain-containing protein</fullName>
    </submittedName>
</protein>
<keyword evidence="3" id="KW-1185">Reference proteome</keyword>
<evidence type="ECO:0000313" key="3">
    <source>
        <dbReference type="Proteomes" id="UP001595816"/>
    </source>
</evidence>
<evidence type="ECO:0000259" key="1">
    <source>
        <dbReference type="Pfam" id="PF04149"/>
    </source>
</evidence>
<dbReference type="EMBL" id="JBHSAY010000005">
    <property type="protein sequence ID" value="MFC4130793.1"/>
    <property type="molecule type" value="Genomic_DNA"/>
</dbReference>
<reference evidence="3" key="1">
    <citation type="journal article" date="2019" name="Int. J. Syst. Evol. Microbiol.">
        <title>The Global Catalogue of Microorganisms (GCM) 10K type strain sequencing project: providing services to taxonomists for standard genome sequencing and annotation.</title>
        <authorList>
            <consortium name="The Broad Institute Genomics Platform"/>
            <consortium name="The Broad Institute Genome Sequencing Center for Infectious Disease"/>
            <person name="Wu L."/>
            <person name="Ma J."/>
        </authorList>
    </citation>
    <scope>NUCLEOTIDE SEQUENCE [LARGE SCALE GENOMIC DNA]</scope>
    <source>
        <strain evidence="3">CGMCC 4.7289</strain>
    </source>
</reference>
<comment type="caution">
    <text evidence="2">The sequence shown here is derived from an EMBL/GenBank/DDBJ whole genome shotgun (WGS) entry which is preliminary data.</text>
</comment>
<feature type="domain" description="DUF397" evidence="1">
    <location>
        <begin position="7"/>
        <end position="57"/>
    </location>
</feature>
<accession>A0ABV8LJX7</accession>
<gene>
    <name evidence="2" type="ORF">ACFOZ4_09280</name>
</gene>